<dbReference type="InterPro" id="IPR007197">
    <property type="entry name" value="rSAM"/>
</dbReference>
<dbReference type="InterPro" id="IPR013785">
    <property type="entry name" value="Aldolase_TIM"/>
</dbReference>
<dbReference type="EMBL" id="BRYA01000291">
    <property type="protein sequence ID" value="GMI46288.1"/>
    <property type="molecule type" value="Genomic_DNA"/>
</dbReference>
<keyword evidence="10" id="KW-0342">GTP-binding</keyword>
<evidence type="ECO:0000256" key="8">
    <source>
        <dbReference type="ARBA" id="ARBA00023004"/>
    </source>
</evidence>
<dbReference type="Gene3D" id="3.20.20.70">
    <property type="entry name" value="Aldolase class I"/>
    <property type="match status" value="1"/>
</dbReference>
<dbReference type="InterPro" id="IPR010505">
    <property type="entry name" value="MoaA_twitch"/>
</dbReference>
<evidence type="ECO:0000256" key="6">
    <source>
        <dbReference type="ARBA" id="ARBA00022723"/>
    </source>
</evidence>
<keyword evidence="4" id="KW-0004">4Fe-4S</keyword>
<dbReference type="GO" id="GO:0046872">
    <property type="term" value="F:metal ion binding"/>
    <property type="evidence" value="ECO:0007669"/>
    <property type="project" value="UniProtKB-KW"/>
</dbReference>
<dbReference type="OrthoDB" id="429626at2759"/>
<evidence type="ECO:0000256" key="5">
    <source>
        <dbReference type="ARBA" id="ARBA00022691"/>
    </source>
</evidence>
<evidence type="ECO:0000313" key="16">
    <source>
        <dbReference type="EMBL" id="GMI46288.1"/>
    </source>
</evidence>
<dbReference type="NCBIfam" id="TIGR02666">
    <property type="entry name" value="moaA"/>
    <property type="match status" value="1"/>
</dbReference>
<protein>
    <recommendedName>
        <fullName evidence="3">GTP 3',8-cyclase</fullName>
        <ecNumber evidence="3">4.1.99.22</ecNumber>
    </recommendedName>
</protein>
<dbReference type="CDD" id="cd01335">
    <property type="entry name" value="Radical_SAM"/>
    <property type="match status" value="1"/>
</dbReference>
<evidence type="ECO:0000256" key="4">
    <source>
        <dbReference type="ARBA" id="ARBA00022485"/>
    </source>
</evidence>
<dbReference type="GO" id="GO:0061798">
    <property type="term" value="F:GTP 3',8'-cyclase activity"/>
    <property type="evidence" value="ECO:0007669"/>
    <property type="project" value="UniProtKB-EC"/>
</dbReference>
<sequence>MNDREINNIHNNRNNNSQINTKVGDGKGNDEKDKPIINLWSPATLPLSSSSSSSSSTRNNKLLDKYNRNHNYVRISLTDKCNLRCTYCMPEEGIQLTRKEELLKDTEILKIVSVLSSQLPPSTMKIRLTGGEPLLYPRLPSLLTSINTLHTPSSIGITTNAILLDKRWEDLKDLLTSVNVSLDTLDEKKFQMLTRRTGLSKVLRGIERTEGWDGKVKLNCVVMKGFNDDKEDFKQFLEFQRDMGYRFDVRFIEWMPFDGTSWGENFVSAGTMMDRIKEGMGKELEGVGSEDRNDTTKWYKLAGDEGEREGGGGRIGFITSMSDNFCATCNRIRITSDGSLKVCLFDGTEVSVRDAIRDGVGDEDLARIFRGALGEKKFKFGGAEDMQELAERVKGNRHMTAIGG</sequence>
<dbReference type="GO" id="GO:0005525">
    <property type="term" value="F:GTP binding"/>
    <property type="evidence" value="ECO:0007669"/>
    <property type="project" value="UniProtKB-KW"/>
</dbReference>
<accession>A0A9W7LDS5</accession>
<feature type="compositionally biased region" description="Basic and acidic residues" evidence="14">
    <location>
        <begin position="24"/>
        <end position="35"/>
    </location>
</feature>
<keyword evidence="6" id="KW-0479">Metal-binding</keyword>
<dbReference type="PANTHER" id="PTHR22960">
    <property type="entry name" value="MOLYBDOPTERIN COFACTOR SYNTHESIS PROTEIN A"/>
    <property type="match status" value="1"/>
</dbReference>
<feature type="domain" description="Radical SAM core" evidence="15">
    <location>
        <begin position="65"/>
        <end position="300"/>
    </location>
</feature>
<keyword evidence="12" id="KW-0456">Lyase</keyword>
<feature type="region of interest" description="Disordered" evidence="14">
    <location>
        <begin position="1"/>
        <end position="35"/>
    </location>
</feature>
<dbReference type="CDD" id="cd21117">
    <property type="entry name" value="Twitch_MoaA"/>
    <property type="match status" value="1"/>
</dbReference>
<reference evidence="17" key="1">
    <citation type="journal article" date="2023" name="Commun. Biol.">
        <title>Genome analysis of Parmales, the sister group of diatoms, reveals the evolutionary specialization of diatoms from phago-mixotrophs to photoautotrophs.</title>
        <authorList>
            <person name="Ban H."/>
            <person name="Sato S."/>
            <person name="Yoshikawa S."/>
            <person name="Yamada K."/>
            <person name="Nakamura Y."/>
            <person name="Ichinomiya M."/>
            <person name="Sato N."/>
            <person name="Blanc-Mathieu R."/>
            <person name="Endo H."/>
            <person name="Kuwata A."/>
            <person name="Ogata H."/>
        </authorList>
    </citation>
    <scope>NUCLEOTIDE SEQUENCE [LARGE SCALE GENOMIC DNA]</scope>
</reference>
<dbReference type="SMART" id="SM00729">
    <property type="entry name" value="Elp3"/>
    <property type="match status" value="1"/>
</dbReference>
<keyword evidence="5" id="KW-0949">S-adenosyl-L-methionine</keyword>
<evidence type="ECO:0000256" key="9">
    <source>
        <dbReference type="ARBA" id="ARBA00023014"/>
    </source>
</evidence>
<keyword evidence="7" id="KW-0547">Nucleotide-binding</keyword>
<dbReference type="PROSITE" id="PS01305">
    <property type="entry name" value="MOAA_NIFB_PQQE"/>
    <property type="match status" value="1"/>
</dbReference>
<comment type="caution">
    <text evidence="16">The sequence shown here is derived from an EMBL/GenBank/DDBJ whole genome shotgun (WGS) entry which is preliminary data.</text>
</comment>
<evidence type="ECO:0000256" key="12">
    <source>
        <dbReference type="ARBA" id="ARBA00023239"/>
    </source>
</evidence>
<evidence type="ECO:0000256" key="7">
    <source>
        <dbReference type="ARBA" id="ARBA00022741"/>
    </source>
</evidence>
<gene>
    <name evidence="16" type="ORF">TrCOL_g2134</name>
</gene>
<dbReference type="InterPro" id="IPR040064">
    <property type="entry name" value="MoaA-like"/>
</dbReference>
<evidence type="ECO:0000259" key="15">
    <source>
        <dbReference type="PROSITE" id="PS51918"/>
    </source>
</evidence>
<evidence type="ECO:0000313" key="17">
    <source>
        <dbReference type="Proteomes" id="UP001165065"/>
    </source>
</evidence>
<evidence type="ECO:0000256" key="2">
    <source>
        <dbReference type="ARBA" id="ARBA00005046"/>
    </source>
</evidence>
<dbReference type="GO" id="GO:0051539">
    <property type="term" value="F:4 iron, 4 sulfur cluster binding"/>
    <property type="evidence" value="ECO:0007669"/>
    <property type="project" value="UniProtKB-KW"/>
</dbReference>
<keyword evidence="17" id="KW-1185">Reference proteome</keyword>
<dbReference type="SFLD" id="SFLDG01067">
    <property type="entry name" value="SPASM/twitch_domain_containing"/>
    <property type="match status" value="1"/>
</dbReference>
<dbReference type="Pfam" id="PF04055">
    <property type="entry name" value="Radical_SAM"/>
    <property type="match status" value="1"/>
</dbReference>
<keyword evidence="11" id="KW-0501">Molybdenum cofactor biosynthesis</keyword>
<dbReference type="EC" id="4.1.99.22" evidence="3"/>
<dbReference type="InterPro" id="IPR050105">
    <property type="entry name" value="MoCo_biosynth_MoaA/MoaC"/>
</dbReference>
<dbReference type="InterPro" id="IPR006638">
    <property type="entry name" value="Elp3/MiaA/NifB-like_rSAM"/>
</dbReference>
<dbReference type="SUPFAM" id="SSF102114">
    <property type="entry name" value="Radical SAM enzymes"/>
    <property type="match status" value="1"/>
</dbReference>
<dbReference type="InterPro" id="IPR000385">
    <property type="entry name" value="MoaA_NifB_PqqE_Fe-S-bd_CS"/>
</dbReference>
<dbReference type="PROSITE" id="PS51918">
    <property type="entry name" value="RADICAL_SAM"/>
    <property type="match status" value="1"/>
</dbReference>
<comment type="catalytic activity">
    <reaction evidence="13">
        <text>GTP + AH2 + S-adenosyl-L-methionine = (8S)-3',8-cyclo-7,8-dihydroguanosine 5'-triphosphate + 5'-deoxyadenosine + L-methionine + A + H(+)</text>
        <dbReference type="Rhea" id="RHEA:49576"/>
        <dbReference type="ChEBI" id="CHEBI:13193"/>
        <dbReference type="ChEBI" id="CHEBI:15378"/>
        <dbReference type="ChEBI" id="CHEBI:17319"/>
        <dbReference type="ChEBI" id="CHEBI:17499"/>
        <dbReference type="ChEBI" id="CHEBI:37565"/>
        <dbReference type="ChEBI" id="CHEBI:57844"/>
        <dbReference type="ChEBI" id="CHEBI:59789"/>
        <dbReference type="ChEBI" id="CHEBI:131766"/>
        <dbReference type="EC" id="4.1.99.22"/>
    </reaction>
</comment>
<dbReference type="Proteomes" id="UP001165065">
    <property type="component" value="Unassembled WGS sequence"/>
</dbReference>
<evidence type="ECO:0000256" key="3">
    <source>
        <dbReference type="ARBA" id="ARBA00012167"/>
    </source>
</evidence>
<dbReference type="SFLD" id="SFLDS00029">
    <property type="entry name" value="Radical_SAM"/>
    <property type="match status" value="1"/>
</dbReference>
<name>A0A9W7LDS5_9STRA</name>
<keyword evidence="8" id="KW-0408">Iron</keyword>
<feature type="compositionally biased region" description="Low complexity" evidence="14">
    <location>
        <begin position="8"/>
        <end position="20"/>
    </location>
</feature>
<proteinExistence type="predicted"/>
<evidence type="ECO:0000256" key="14">
    <source>
        <dbReference type="SAM" id="MobiDB-lite"/>
    </source>
</evidence>
<keyword evidence="9" id="KW-0411">Iron-sulfur</keyword>
<dbReference type="InterPro" id="IPR058240">
    <property type="entry name" value="rSAM_sf"/>
</dbReference>
<dbReference type="InterPro" id="IPR013483">
    <property type="entry name" value="MoaA"/>
</dbReference>
<comment type="cofactor">
    <cofactor evidence="1">
        <name>[4Fe-4S] cluster</name>
        <dbReference type="ChEBI" id="CHEBI:49883"/>
    </cofactor>
</comment>
<dbReference type="GO" id="GO:0006777">
    <property type="term" value="P:Mo-molybdopterin cofactor biosynthetic process"/>
    <property type="evidence" value="ECO:0007669"/>
    <property type="project" value="UniProtKB-KW"/>
</dbReference>
<dbReference type="PANTHER" id="PTHR22960:SF0">
    <property type="entry name" value="MOLYBDENUM COFACTOR BIOSYNTHESIS PROTEIN 1"/>
    <property type="match status" value="1"/>
</dbReference>
<dbReference type="Pfam" id="PF06463">
    <property type="entry name" value="Mob_synth_C"/>
    <property type="match status" value="1"/>
</dbReference>
<dbReference type="SFLD" id="SFLDG01383">
    <property type="entry name" value="cyclic_pyranopterin_phosphate"/>
    <property type="match status" value="1"/>
</dbReference>
<comment type="pathway">
    <text evidence="2">Cofactor biosynthesis; molybdopterin biosynthesis.</text>
</comment>
<dbReference type="GO" id="GO:0061799">
    <property type="term" value="F:cyclic pyranopterin monophosphate synthase activity"/>
    <property type="evidence" value="ECO:0007669"/>
    <property type="project" value="TreeGrafter"/>
</dbReference>
<dbReference type="AlphaFoldDB" id="A0A9W7LDS5"/>
<organism evidence="16 17">
    <name type="scientific">Triparma columacea</name>
    <dbReference type="NCBI Taxonomy" id="722753"/>
    <lineage>
        <taxon>Eukaryota</taxon>
        <taxon>Sar</taxon>
        <taxon>Stramenopiles</taxon>
        <taxon>Ochrophyta</taxon>
        <taxon>Bolidophyceae</taxon>
        <taxon>Parmales</taxon>
        <taxon>Triparmaceae</taxon>
        <taxon>Triparma</taxon>
    </lineage>
</organism>
<dbReference type="SFLD" id="SFLDG01386">
    <property type="entry name" value="main_SPASM_domain-containing"/>
    <property type="match status" value="1"/>
</dbReference>
<evidence type="ECO:0000256" key="11">
    <source>
        <dbReference type="ARBA" id="ARBA00023150"/>
    </source>
</evidence>
<evidence type="ECO:0000256" key="1">
    <source>
        <dbReference type="ARBA" id="ARBA00001966"/>
    </source>
</evidence>
<evidence type="ECO:0000256" key="13">
    <source>
        <dbReference type="ARBA" id="ARBA00048697"/>
    </source>
</evidence>
<evidence type="ECO:0000256" key="10">
    <source>
        <dbReference type="ARBA" id="ARBA00023134"/>
    </source>
</evidence>